<name>A0A809RMG2_9PROT</name>
<dbReference type="KEGG" id="ddz:DSYM_14110"/>
<evidence type="ECO:0000313" key="2">
    <source>
        <dbReference type="Proteomes" id="UP000662914"/>
    </source>
</evidence>
<accession>A0A809RMG2</accession>
<organism evidence="1 2">
    <name type="scientific">Candidatus Desulfobacillus denitrificans</name>
    <dbReference type="NCBI Taxonomy" id="2608985"/>
    <lineage>
        <taxon>Bacteria</taxon>
        <taxon>Pseudomonadati</taxon>
        <taxon>Pseudomonadota</taxon>
        <taxon>Betaproteobacteria</taxon>
        <taxon>Candidatus Desulfobacillus</taxon>
    </lineage>
</organism>
<sequence length="98" mass="11271">MSDIQIRRSHTLTAKGARQAAEKIACQLEEEFDLAYEWDDNVLVFRRSGVSGELIVEKREVHIRVRLGFLLMAIRPRVESEIHRFFDENFGPDAGPSV</sequence>
<dbReference type="InterPro" id="IPR013433">
    <property type="entry name" value="PHA_gran_rgn"/>
</dbReference>
<evidence type="ECO:0000313" key="1">
    <source>
        <dbReference type="EMBL" id="BBO20712.1"/>
    </source>
</evidence>
<dbReference type="EMBL" id="AP021857">
    <property type="protein sequence ID" value="BBO20712.1"/>
    <property type="molecule type" value="Genomic_DNA"/>
</dbReference>
<gene>
    <name evidence="1" type="ORF">DSYM_14110</name>
</gene>
<dbReference type="Proteomes" id="UP000662914">
    <property type="component" value="Chromosome"/>
</dbReference>
<reference evidence="1" key="1">
    <citation type="journal article" name="DNA Res.">
        <title>The physiological potential of anammox bacteria as revealed by their core genome structure.</title>
        <authorList>
            <person name="Okubo T."/>
            <person name="Toyoda A."/>
            <person name="Fukuhara K."/>
            <person name="Uchiyama I."/>
            <person name="Harigaya Y."/>
            <person name="Kuroiwa M."/>
            <person name="Suzuki T."/>
            <person name="Murakami Y."/>
            <person name="Suwa Y."/>
            <person name="Takami H."/>
        </authorList>
    </citation>
    <scope>NUCLEOTIDE SEQUENCE</scope>
    <source>
        <strain evidence="1">317325-3</strain>
    </source>
</reference>
<proteinExistence type="predicted"/>
<dbReference type="NCBIfam" id="TIGR02610">
    <property type="entry name" value="PHA_gran_rgn"/>
    <property type="match status" value="1"/>
</dbReference>
<dbReference type="Pfam" id="PF09650">
    <property type="entry name" value="PHA_gran_rgn"/>
    <property type="match status" value="1"/>
</dbReference>
<protein>
    <submittedName>
        <fullName evidence="1">Poly(3-hydroxybutyrate) depolymerase</fullName>
    </submittedName>
</protein>
<dbReference type="AlphaFoldDB" id="A0A809RMG2"/>